<gene>
    <name evidence="2" type="primary">ATPase 8</name>
</gene>
<evidence type="ECO:0000256" key="1">
    <source>
        <dbReference type="SAM" id="Phobius"/>
    </source>
</evidence>
<accession>A0A7R7YPA6</accession>
<name>A0A7R7YPA6_9GAST</name>
<dbReference type="EMBL" id="LC600801">
    <property type="protein sequence ID" value="BCQ06390.1"/>
    <property type="molecule type" value="Genomic_DNA"/>
</dbReference>
<reference evidence="2" key="1">
    <citation type="submission" date="2021-01" db="EMBL/GenBank/DDBJ databases">
        <title>Complete mitochondrial genome of the Pacific limpet Cellana nigrolineata (Gastropoda: Patellogastropoda) determined by shotgun sequencing using the Illumina NGS platform.</title>
        <authorList>
            <person name="Nakashima"/>
            <person name="S"/>
            <person name="Shimizu M."/>
            <person name="Hirota K."/>
            <person name="Hiruta S.F."/>
            <person name="Nakaji N."/>
            <person name="Fujita T."/>
            <person name="Sasaki"/>
            <person name="T"/>
            <person name="Setiamarga D.H.E."/>
        </authorList>
    </citation>
    <scope>NUCLEOTIDE SEQUENCE</scope>
</reference>
<keyword evidence="1" id="KW-1133">Transmembrane helix</keyword>
<feature type="transmembrane region" description="Helical" evidence="1">
    <location>
        <begin position="6"/>
        <end position="29"/>
    </location>
</feature>
<protein>
    <submittedName>
        <fullName evidence="2">ATPase subuint 8</fullName>
    </submittedName>
</protein>
<proteinExistence type="predicted"/>
<keyword evidence="2" id="KW-0496">Mitochondrion</keyword>
<keyword evidence="1" id="KW-0812">Transmembrane</keyword>
<sequence>MPQLGPVNWLFVYVFFWFILVLVSVVFWWMKSNCFVLKGASDGEGEIFNSSVCGKDAGLFWKW</sequence>
<keyword evidence="1" id="KW-0472">Membrane</keyword>
<evidence type="ECO:0000313" key="2">
    <source>
        <dbReference type="EMBL" id="BCQ06390.1"/>
    </source>
</evidence>
<organism evidence="2">
    <name type="scientific">Cellana nigrlineata</name>
    <dbReference type="NCBI Taxonomy" id="1933376"/>
    <lineage>
        <taxon>Eukaryota</taxon>
        <taxon>Metazoa</taxon>
        <taxon>Spiralia</taxon>
        <taxon>Lophotrochozoa</taxon>
        <taxon>Mollusca</taxon>
        <taxon>Gastropoda</taxon>
        <taxon>Patellogastropoda</taxon>
        <taxon>Lottioidea</taxon>
        <taxon>Nacellidae</taxon>
        <taxon>Cellana</taxon>
    </lineage>
</organism>
<dbReference type="AlphaFoldDB" id="A0A7R7YPA6"/>
<geneLocation type="mitochondrion" evidence="2"/>